<protein>
    <submittedName>
        <fullName evidence="2">Uncharacterized protein</fullName>
    </submittedName>
</protein>
<proteinExistence type="predicted"/>
<dbReference type="EMBL" id="LR797273">
    <property type="protein sequence ID" value="CAB4198792.1"/>
    <property type="molecule type" value="Genomic_DNA"/>
</dbReference>
<accession>A0A6J5RRU9</accession>
<evidence type="ECO:0000256" key="1">
    <source>
        <dbReference type="SAM" id="MobiDB-lite"/>
    </source>
</evidence>
<reference evidence="2" key="1">
    <citation type="submission" date="2020-05" db="EMBL/GenBank/DDBJ databases">
        <authorList>
            <person name="Chiriac C."/>
            <person name="Salcher M."/>
            <person name="Ghai R."/>
            <person name="Kavagutti S V."/>
        </authorList>
    </citation>
    <scope>NUCLEOTIDE SEQUENCE</scope>
</reference>
<organism evidence="2">
    <name type="scientific">uncultured Caudovirales phage</name>
    <dbReference type="NCBI Taxonomy" id="2100421"/>
    <lineage>
        <taxon>Viruses</taxon>
        <taxon>Duplodnaviria</taxon>
        <taxon>Heunggongvirae</taxon>
        <taxon>Uroviricota</taxon>
        <taxon>Caudoviricetes</taxon>
        <taxon>Peduoviridae</taxon>
        <taxon>Maltschvirus</taxon>
        <taxon>Maltschvirus maltsch</taxon>
    </lineage>
</organism>
<evidence type="ECO:0000313" key="2">
    <source>
        <dbReference type="EMBL" id="CAB4198792.1"/>
    </source>
</evidence>
<gene>
    <name evidence="2" type="ORF">UFOVP1324_19</name>
</gene>
<feature type="region of interest" description="Disordered" evidence="1">
    <location>
        <begin position="1"/>
        <end position="20"/>
    </location>
</feature>
<sequence length="81" mass="9321">MALNESGTQRIGEHHARAKLSDAQVEAIRDIYEKHPVGHPLHIGYKNLMKMFPGVAKRTLRDIVNYDKRNQWAGSWKKITP</sequence>
<name>A0A6J5RRU9_9CAUD</name>